<sequence>MKQDTTSDEADSPPKITIYSTAICPYCVAAKNFLKTKGYTWTEIRIDVNSAEREKMITRTKRTSVPQIFIGDTHIGGYDDMMALHHAGKLEQLLTKEIPQE</sequence>
<dbReference type="GO" id="GO:0005737">
    <property type="term" value="C:cytoplasm"/>
    <property type="evidence" value="ECO:0007669"/>
    <property type="project" value="TreeGrafter"/>
</dbReference>
<keyword evidence="5 6" id="KW-0676">Redox-active center</keyword>
<dbReference type="InterPro" id="IPR036249">
    <property type="entry name" value="Thioredoxin-like_sf"/>
</dbReference>
<comment type="function">
    <text evidence="6">Has a glutathione-disulfide oxidoreductase activity in the presence of NADPH and glutathione reductase. Reduces low molecular weight disulfides and proteins.</text>
</comment>
<keyword evidence="4" id="KW-1015">Disulfide bond</keyword>
<dbReference type="InterPro" id="IPR011900">
    <property type="entry name" value="GRX_bact"/>
</dbReference>
<dbReference type="InterPro" id="IPR014025">
    <property type="entry name" value="Glutaredoxin_subgr"/>
</dbReference>
<dbReference type="PROSITE" id="PS51354">
    <property type="entry name" value="GLUTAREDOXIN_2"/>
    <property type="match status" value="1"/>
</dbReference>
<name>Z9JIQ4_9GAMM</name>
<dbReference type="Proteomes" id="UP001430701">
    <property type="component" value="Unassembled WGS sequence"/>
</dbReference>
<comment type="caution">
    <text evidence="8">The sequence shown here is derived from an EMBL/GenBank/DDBJ whole genome shotgun (WGS) entry which is preliminary data.</text>
</comment>
<dbReference type="STRING" id="1444770.AF72_09375"/>
<dbReference type="EMBL" id="JAJPPU010000001">
    <property type="protein sequence ID" value="MCD8471935.1"/>
    <property type="molecule type" value="Genomic_DNA"/>
</dbReference>
<reference evidence="8 10" key="1">
    <citation type="journal article" date="2014" name="Genome Announc.">
        <title>Draft Genome Sequence of Xylella fastidiosa Pear Leaf Scorch Strain in Taiwan.</title>
        <authorList>
            <person name="Su C.C."/>
            <person name="Deng W.L."/>
            <person name="Jan F.J."/>
            <person name="Chang C.J."/>
            <person name="Huang H."/>
            <person name="Chen J."/>
        </authorList>
    </citation>
    <scope>NUCLEOTIDE SEQUENCE [LARGE SCALE GENOMIC DNA]</scope>
    <source>
        <strain evidence="8 10">PLS229</strain>
    </source>
</reference>
<dbReference type="Pfam" id="PF00462">
    <property type="entry name" value="Glutaredoxin"/>
    <property type="match status" value="1"/>
</dbReference>
<gene>
    <name evidence="9" type="primary">grxC</name>
    <name evidence="8" type="ORF">AF72_09375</name>
    <name evidence="9" type="ORF">LPH55_00230</name>
</gene>
<dbReference type="RefSeq" id="WP_038271736.1">
    <property type="nucleotide sequence ID" value="NZ_CP053627.1"/>
</dbReference>
<comment type="similarity">
    <text evidence="1 6">Belongs to the glutaredoxin family.</text>
</comment>
<dbReference type="GO" id="GO:0034599">
    <property type="term" value="P:cellular response to oxidative stress"/>
    <property type="evidence" value="ECO:0007669"/>
    <property type="project" value="TreeGrafter"/>
</dbReference>
<dbReference type="GO" id="GO:0045454">
    <property type="term" value="P:cell redox homeostasis"/>
    <property type="evidence" value="ECO:0007669"/>
    <property type="project" value="InterPro"/>
</dbReference>
<evidence type="ECO:0000313" key="10">
    <source>
        <dbReference type="Proteomes" id="UP000020406"/>
    </source>
</evidence>
<dbReference type="PRINTS" id="PR00160">
    <property type="entry name" value="GLUTAREDOXIN"/>
</dbReference>
<dbReference type="InterPro" id="IPR011767">
    <property type="entry name" value="GLR_AS"/>
</dbReference>
<dbReference type="InterPro" id="IPR002109">
    <property type="entry name" value="Glutaredoxin"/>
</dbReference>
<dbReference type="KEGG" id="xtw:AB672_10245"/>
<evidence type="ECO:0000256" key="5">
    <source>
        <dbReference type="ARBA" id="ARBA00023284"/>
    </source>
</evidence>
<reference evidence="9" key="2">
    <citation type="submission" date="2021-11" db="EMBL/GenBank/DDBJ databases">
        <title>Genome sequence of Xylella taiwanensis PLS432.</title>
        <authorList>
            <person name="Weng L.-W."/>
            <person name="Su C.-C."/>
            <person name="Tsai C.-W."/>
            <person name="Kuo C.-H."/>
        </authorList>
    </citation>
    <scope>NUCLEOTIDE SEQUENCE</scope>
    <source>
        <strain evidence="9">PLS432</strain>
    </source>
</reference>
<accession>Z9JIQ4</accession>
<dbReference type="PROSITE" id="PS00195">
    <property type="entry name" value="GLUTAREDOXIN_1"/>
    <property type="match status" value="1"/>
</dbReference>
<evidence type="ECO:0000259" key="7">
    <source>
        <dbReference type="Pfam" id="PF00462"/>
    </source>
</evidence>
<dbReference type="Gene3D" id="3.40.30.10">
    <property type="entry name" value="Glutaredoxin"/>
    <property type="match status" value="1"/>
</dbReference>
<dbReference type="OrthoDB" id="9814618at2"/>
<evidence type="ECO:0000256" key="1">
    <source>
        <dbReference type="ARBA" id="ARBA00007787"/>
    </source>
</evidence>
<evidence type="ECO:0000256" key="3">
    <source>
        <dbReference type="ARBA" id="ARBA00022982"/>
    </source>
</evidence>
<evidence type="ECO:0000256" key="6">
    <source>
        <dbReference type="RuleBase" id="RU364065"/>
    </source>
</evidence>
<dbReference type="SUPFAM" id="SSF52833">
    <property type="entry name" value="Thioredoxin-like"/>
    <property type="match status" value="1"/>
</dbReference>
<proteinExistence type="inferred from homology"/>
<dbReference type="PANTHER" id="PTHR45694">
    <property type="entry name" value="GLUTAREDOXIN 2"/>
    <property type="match status" value="1"/>
</dbReference>
<keyword evidence="3 6" id="KW-0249">Electron transport</keyword>
<organism evidence="8 10">
    <name type="scientific">Xylella taiwanensis</name>
    <dbReference type="NCBI Taxonomy" id="1444770"/>
    <lineage>
        <taxon>Bacteria</taxon>
        <taxon>Pseudomonadati</taxon>
        <taxon>Pseudomonadota</taxon>
        <taxon>Gammaproteobacteria</taxon>
        <taxon>Lysobacterales</taxon>
        <taxon>Lysobacteraceae</taxon>
        <taxon>Xylella</taxon>
    </lineage>
</organism>
<evidence type="ECO:0000256" key="4">
    <source>
        <dbReference type="ARBA" id="ARBA00023157"/>
    </source>
</evidence>
<evidence type="ECO:0000256" key="2">
    <source>
        <dbReference type="ARBA" id="ARBA00022448"/>
    </source>
</evidence>
<dbReference type="GO" id="GO:0015038">
    <property type="term" value="F:glutathione disulfide oxidoreductase activity"/>
    <property type="evidence" value="ECO:0007669"/>
    <property type="project" value="UniProtKB-UniRule"/>
</dbReference>
<evidence type="ECO:0000313" key="9">
    <source>
        <dbReference type="EMBL" id="MCD8471935.1"/>
    </source>
</evidence>
<keyword evidence="2 6" id="KW-0813">Transport</keyword>
<dbReference type="AlphaFoldDB" id="Z9JIQ4"/>
<dbReference type="GeneID" id="68901670"/>
<dbReference type="eggNOG" id="COG0695">
    <property type="taxonomic scope" value="Bacteria"/>
</dbReference>
<evidence type="ECO:0000313" key="11">
    <source>
        <dbReference type="Proteomes" id="UP001430701"/>
    </source>
</evidence>
<feature type="domain" description="Glutaredoxin" evidence="7">
    <location>
        <begin position="16"/>
        <end position="75"/>
    </location>
</feature>
<dbReference type="NCBIfam" id="TIGR02181">
    <property type="entry name" value="GRX_bact"/>
    <property type="match status" value="1"/>
</dbReference>
<protein>
    <recommendedName>
        <fullName evidence="6">Glutaredoxin</fullName>
    </recommendedName>
</protein>
<dbReference type="PATRIC" id="fig|1444770.3.peg.2223"/>
<evidence type="ECO:0000313" key="8">
    <source>
        <dbReference type="EMBL" id="EWS77716.1"/>
    </source>
</evidence>
<dbReference type="EMBL" id="JDSQ01000015">
    <property type="protein sequence ID" value="EWS77716.1"/>
    <property type="molecule type" value="Genomic_DNA"/>
</dbReference>
<dbReference type="CDD" id="cd03418">
    <property type="entry name" value="GRX_GRXb_1_3_like"/>
    <property type="match status" value="1"/>
</dbReference>
<dbReference type="Proteomes" id="UP000020406">
    <property type="component" value="Unassembled WGS sequence"/>
</dbReference>
<dbReference type="PANTHER" id="PTHR45694:SF18">
    <property type="entry name" value="GLUTAREDOXIN-1-RELATED"/>
    <property type="match status" value="1"/>
</dbReference>
<keyword evidence="6" id="KW-0963">Cytoplasm</keyword>
<keyword evidence="11" id="KW-1185">Reference proteome</keyword>